<reference evidence="1" key="1">
    <citation type="submission" date="2022-10" db="EMBL/GenBank/DDBJ databases">
        <title>Culturing micro-colonial fungi from biological soil crusts in the Mojave desert and describing Neophaeococcomyces mojavensis, and introducing the new genera and species Taxawa tesnikishii.</title>
        <authorList>
            <person name="Kurbessoian T."/>
            <person name="Stajich J.E."/>
        </authorList>
    </citation>
    <scope>NUCLEOTIDE SEQUENCE</scope>
    <source>
        <strain evidence="1">JES_112</strain>
    </source>
</reference>
<evidence type="ECO:0000313" key="1">
    <source>
        <dbReference type="EMBL" id="KAJ9664034.1"/>
    </source>
</evidence>
<dbReference type="EMBL" id="JAPDRQ010000005">
    <property type="protein sequence ID" value="KAJ9664034.1"/>
    <property type="molecule type" value="Genomic_DNA"/>
</dbReference>
<organism evidence="1 2">
    <name type="scientific">Neophaeococcomyces mojaviensis</name>
    <dbReference type="NCBI Taxonomy" id="3383035"/>
    <lineage>
        <taxon>Eukaryota</taxon>
        <taxon>Fungi</taxon>
        <taxon>Dikarya</taxon>
        <taxon>Ascomycota</taxon>
        <taxon>Pezizomycotina</taxon>
        <taxon>Eurotiomycetes</taxon>
        <taxon>Chaetothyriomycetidae</taxon>
        <taxon>Chaetothyriales</taxon>
        <taxon>Chaetothyriales incertae sedis</taxon>
        <taxon>Neophaeococcomyces</taxon>
    </lineage>
</organism>
<evidence type="ECO:0000313" key="2">
    <source>
        <dbReference type="Proteomes" id="UP001172386"/>
    </source>
</evidence>
<comment type="caution">
    <text evidence="1">The sequence shown here is derived from an EMBL/GenBank/DDBJ whole genome shotgun (WGS) entry which is preliminary data.</text>
</comment>
<dbReference type="Proteomes" id="UP001172386">
    <property type="component" value="Unassembled WGS sequence"/>
</dbReference>
<sequence>MSTNGDSNGPKRRSSPTAAHERPKKQLKRDVVNGVPTPGDATPQNGSVYDVVQPSQQPVLPITAGIPPAGDSPEWQATIERVIKSVVSIHFCQTCSFDTDLSFSSQATGFVVDAERGYILTNRHVACAGPFWGYCIFDNHEECDVRPIYRDPVHDFGLLKFDPKAIKHMQLTALKLQPETAKVGVEVRVVGNDAGEKLSILSGVISRLDRNAPDYGEGYSDFNTNYIQAAAAATGGSSGSPVVNLAGNAVALQAGGRSDGAATDFFLPLDRPLRALQCLQEGIPITRGTIQTQWIFKPYDDCRRLGLTPHWESAMRAAYPHDNSMLVAEIVLPEGPGDGKIQEGDILIKVNGELLTSFIRLDATLDSSVGGKVQLLLQREGEDHEVELDVGDLHAITPDRFVTVAGGSFHNLSYQQARLYAIACKGLYVCEAAGSFKMENALSGWLVDTIDNKPTPDIDTFIEVMKEIPDRTRVVISYRHIRDLHTRATSIVHIDRHWHKQMRLLTRNDETGLWDFKSLGKPLPALPPVKRSADFIQLEGVAQPAAAEIVRSFIKVTCYMPVKIDGYPQARRTGFGIVIDAEKGLVLVSRAVVPYDLCDITVTIADSLQIEGKVVFLHPLTNYAVIRYDPSLVDAPVQTAKFSEVPVKQGQDTIFVGFNQNYRIVVAKTVVTDITAVGIPANAAAPRYRAINLDAITVDTGLSNQCASGVLIGADGVVQALWLTYMGERSQGSHRDTEYHLGLDTTMISPVVKQIREGLIPKLRILNMESYVVQMAQCRIMGVSEEWIKKVAIANPARHQLFTVRKVDCAPAVGPADGQQLQEGDIILTLNDQLITTVSDFNIMYDKEYLDALVVRKGKEVRLRVPTVPTEDLETSRVVVFCGAVLQKPHHAVRQQISKLHSDIYVSARSRGSPAYQYGLAPTNFITHVNGVKTPDLDAFVKEVSKIPDNTYFRLRAMTFDNVPWVVTMKKNDHYFPMSEYVKDNSKPAGWKTVSYRRSSDGAPVTADGMDEGGEVSGSEDVPDYDSSSIPIHRCRL</sequence>
<name>A0ACC3AKA0_9EURO</name>
<gene>
    <name evidence="1" type="ORF">H2198_000537</name>
</gene>
<accession>A0ACC3AKA0</accession>
<keyword evidence="2" id="KW-1185">Reference proteome</keyword>
<proteinExistence type="predicted"/>
<protein>
    <submittedName>
        <fullName evidence="1">Uncharacterized protein</fullName>
    </submittedName>
</protein>